<dbReference type="Pfam" id="PF20567">
    <property type="entry name" value="DUF6776"/>
    <property type="match status" value="1"/>
</dbReference>
<accession>A0A9X3ISA6</accession>
<dbReference type="RefSeq" id="WP_283173290.1">
    <property type="nucleotide sequence ID" value="NZ_JAPNOA010000020.1"/>
</dbReference>
<gene>
    <name evidence="3" type="ORF">OUO13_07740</name>
</gene>
<feature type="coiled-coil region" evidence="1">
    <location>
        <begin position="56"/>
        <end position="118"/>
    </location>
</feature>
<evidence type="ECO:0000313" key="4">
    <source>
        <dbReference type="Proteomes" id="UP001150830"/>
    </source>
</evidence>
<keyword evidence="2" id="KW-1133">Transmembrane helix</keyword>
<feature type="transmembrane region" description="Helical" evidence="2">
    <location>
        <begin position="31"/>
        <end position="53"/>
    </location>
</feature>
<keyword evidence="1" id="KW-0175">Coiled coil</keyword>
<evidence type="ECO:0000256" key="1">
    <source>
        <dbReference type="SAM" id="Coils"/>
    </source>
</evidence>
<evidence type="ECO:0000256" key="2">
    <source>
        <dbReference type="SAM" id="Phobius"/>
    </source>
</evidence>
<dbReference type="Proteomes" id="UP001150830">
    <property type="component" value="Unassembled WGS sequence"/>
</dbReference>
<reference evidence="3" key="1">
    <citation type="submission" date="2022-11" db="EMBL/GenBank/DDBJ databases">
        <title>Parathalassolutuus dongxingensis gen. nov., sp. nov., a novel member of family Oceanospirillaceae isolated from a coastal shrimp pond in Guangxi, China.</title>
        <authorList>
            <person name="Chen H."/>
        </authorList>
    </citation>
    <scope>NUCLEOTIDE SEQUENCE</scope>
    <source>
        <strain evidence="3">G-43</strain>
    </source>
</reference>
<organism evidence="3 4">
    <name type="scientific">Parathalassolituus penaei</name>
    <dbReference type="NCBI Taxonomy" id="2997323"/>
    <lineage>
        <taxon>Bacteria</taxon>
        <taxon>Pseudomonadati</taxon>
        <taxon>Pseudomonadota</taxon>
        <taxon>Gammaproteobacteria</taxon>
        <taxon>Oceanospirillales</taxon>
        <taxon>Oceanospirillaceae</taxon>
        <taxon>Parathalassolituus</taxon>
    </lineage>
</organism>
<evidence type="ECO:0000313" key="3">
    <source>
        <dbReference type="EMBL" id="MCY0965075.1"/>
    </source>
</evidence>
<dbReference type="AlphaFoldDB" id="A0A9X3ISA6"/>
<keyword evidence="2" id="KW-0472">Membrane</keyword>
<dbReference type="InterPro" id="IPR046703">
    <property type="entry name" value="DUF6776"/>
</dbReference>
<comment type="caution">
    <text evidence="3">The sequence shown here is derived from an EMBL/GenBank/DDBJ whole genome shotgun (WGS) entry which is preliminary data.</text>
</comment>
<sequence length="247" mass="27138">MAIVKGTVKGSRQDDLVITTFQPEQRTRQRLLTVIALVAVGFGGFAGGMYGSVGMVDSLTAERDELRSLLDENEQTIADLTQQVGILQKGGEVDRVAAEDVRETIRDLRSRVTGLQEEVRFYRGIMVEDEGVEKGLSLSKVEIRPLQNQRARYSVLLSQVVDNAGYVAGTVNMRVVGLQKGKEASFALGRLDKQVNDAGAAFRFRYFQELTGELQLPDGFVPTKVEVSVQASGKGGRKIEQSIDWPT</sequence>
<name>A0A9X3ISA6_9GAMM</name>
<keyword evidence="2" id="KW-0812">Transmembrane</keyword>
<proteinExistence type="predicted"/>
<protein>
    <submittedName>
        <fullName evidence="3">Uncharacterized protein</fullName>
    </submittedName>
</protein>
<keyword evidence="4" id="KW-1185">Reference proteome</keyword>
<dbReference type="EMBL" id="JAPNOA010000020">
    <property type="protein sequence ID" value="MCY0965075.1"/>
    <property type="molecule type" value="Genomic_DNA"/>
</dbReference>